<name>A0A1I0FMN1_9FIRM</name>
<dbReference type="OrthoDB" id="9791488at2"/>
<dbReference type="InterPro" id="IPR010432">
    <property type="entry name" value="RDD"/>
</dbReference>
<evidence type="ECO:0000256" key="5">
    <source>
        <dbReference type="SAM" id="Phobius"/>
    </source>
</evidence>
<feature type="transmembrane region" description="Helical" evidence="5">
    <location>
        <begin position="72"/>
        <end position="92"/>
    </location>
</feature>
<comment type="subcellular location">
    <subcellularLocation>
        <location evidence="1">Membrane</location>
        <topology evidence="1">Multi-pass membrane protein</topology>
    </subcellularLocation>
</comment>
<dbReference type="EMBL" id="FOHU01000015">
    <property type="protein sequence ID" value="SET59383.1"/>
    <property type="molecule type" value="Genomic_DNA"/>
</dbReference>
<keyword evidence="4 5" id="KW-0472">Membrane</keyword>
<evidence type="ECO:0000256" key="1">
    <source>
        <dbReference type="ARBA" id="ARBA00004141"/>
    </source>
</evidence>
<dbReference type="GO" id="GO:0016020">
    <property type="term" value="C:membrane"/>
    <property type="evidence" value="ECO:0007669"/>
    <property type="project" value="UniProtKB-SubCell"/>
</dbReference>
<dbReference type="Proteomes" id="UP000199568">
    <property type="component" value="Unassembled WGS sequence"/>
</dbReference>
<evidence type="ECO:0000256" key="3">
    <source>
        <dbReference type="ARBA" id="ARBA00022989"/>
    </source>
</evidence>
<accession>A0A1I0FMN1</accession>
<evidence type="ECO:0000256" key="4">
    <source>
        <dbReference type="ARBA" id="ARBA00023136"/>
    </source>
</evidence>
<evidence type="ECO:0000313" key="8">
    <source>
        <dbReference type="Proteomes" id="UP000199568"/>
    </source>
</evidence>
<proteinExistence type="predicted"/>
<keyword evidence="2 5" id="KW-0812">Transmembrane</keyword>
<organism evidence="7 8">
    <name type="scientific">Natronincola peptidivorans</name>
    <dbReference type="NCBI Taxonomy" id="426128"/>
    <lineage>
        <taxon>Bacteria</taxon>
        <taxon>Bacillati</taxon>
        <taxon>Bacillota</taxon>
        <taxon>Clostridia</taxon>
        <taxon>Peptostreptococcales</taxon>
        <taxon>Natronincolaceae</taxon>
        <taxon>Natronincola</taxon>
    </lineage>
</organism>
<evidence type="ECO:0000313" key="7">
    <source>
        <dbReference type="EMBL" id="SET59383.1"/>
    </source>
</evidence>
<evidence type="ECO:0000259" key="6">
    <source>
        <dbReference type="Pfam" id="PF06271"/>
    </source>
</evidence>
<sequence>MTLDSNNLEETQKDSGMPEKECSQIRPWVRYWARGIDFQIWVVIMESIRFIIPEDQMIWLDISTWGIWKGLVGIFLWGIIGSLLTMAVWSFLEAYLISRYGCTPGKWILNIRITKEDGTKLSYQEGLRRVWGVFFYGEGLFIPIVSAITNIMSYTKLTNDGITEWDEMGKHKVTHSTIGTVKVLIAIGILMIPVIKNYINILA</sequence>
<gene>
    <name evidence="7" type="ORF">SAMN05660297_02866</name>
</gene>
<feature type="domain" description="RDD" evidence="6">
    <location>
        <begin position="27"/>
        <end position="153"/>
    </location>
</feature>
<keyword evidence="8" id="KW-1185">Reference proteome</keyword>
<evidence type="ECO:0000256" key="2">
    <source>
        <dbReference type="ARBA" id="ARBA00022692"/>
    </source>
</evidence>
<dbReference type="AlphaFoldDB" id="A0A1I0FMN1"/>
<protein>
    <submittedName>
        <fullName evidence="7">RDD family protein</fullName>
    </submittedName>
</protein>
<feature type="transmembrane region" description="Helical" evidence="5">
    <location>
        <begin position="173"/>
        <end position="195"/>
    </location>
</feature>
<keyword evidence="3 5" id="KW-1133">Transmembrane helix</keyword>
<dbReference type="Pfam" id="PF06271">
    <property type="entry name" value="RDD"/>
    <property type="match status" value="1"/>
</dbReference>
<reference evidence="7 8" key="1">
    <citation type="submission" date="2016-10" db="EMBL/GenBank/DDBJ databases">
        <authorList>
            <person name="de Groot N.N."/>
        </authorList>
    </citation>
    <scope>NUCLEOTIDE SEQUENCE [LARGE SCALE GENOMIC DNA]</scope>
    <source>
        <strain evidence="7 8">DSM 18979</strain>
    </source>
</reference>
<feature type="transmembrane region" description="Helical" evidence="5">
    <location>
        <begin position="130"/>
        <end position="153"/>
    </location>
</feature>
<dbReference type="RefSeq" id="WP_090445554.1">
    <property type="nucleotide sequence ID" value="NZ_FOHU01000015.1"/>
</dbReference>
<dbReference type="STRING" id="426128.SAMN05660297_02866"/>